<proteinExistence type="predicted"/>
<dbReference type="Proteomes" id="UP000054477">
    <property type="component" value="Unassembled WGS sequence"/>
</dbReference>
<keyword evidence="2" id="KW-1185">Reference proteome</keyword>
<evidence type="ECO:0000313" key="2">
    <source>
        <dbReference type="Proteomes" id="UP000054477"/>
    </source>
</evidence>
<sequence length="89" mass="10472">MLCVKRRSWDCCPHLSFYPILRMTHTSYKLYSLLDPRFDRPCPVLESDRFRCIALPRNCGKDSSIYNLANTHSAILSCKRIILIHAWSR</sequence>
<name>A0A0C9WI69_9AGAR</name>
<accession>A0A0C9WI69</accession>
<reference evidence="1 2" key="1">
    <citation type="submission" date="2014-04" db="EMBL/GenBank/DDBJ databases">
        <authorList>
            <consortium name="DOE Joint Genome Institute"/>
            <person name="Kuo A."/>
            <person name="Kohler A."/>
            <person name="Nagy L.G."/>
            <person name="Floudas D."/>
            <person name="Copeland A."/>
            <person name="Barry K.W."/>
            <person name="Cichocki N."/>
            <person name="Veneault-Fourrey C."/>
            <person name="LaButti K."/>
            <person name="Lindquist E.A."/>
            <person name="Lipzen A."/>
            <person name="Lundell T."/>
            <person name="Morin E."/>
            <person name="Murat C."/>
            <person name="Sun H."/>
            <person name="Tunlid A."/>
            <person name="Henrissat B."/>
            <person name="Grigoriev I.V."/>
            <person name="Hibbett D.S."/>
            <person name="Martin F."/>
            <person name="Nordberg H.P."/>
            <person name="Cantor M.N."/>
            <person name="Hua S.X."/>
        </authorList>
    </citation>
    <scope>NUCLEOTIDE SEQUENCE [LARGE SCALE GENOMIC DNA]</scope>
    <source>
        <strain evidence="1 2">LaAM-08-1</strain>
    </source>
</reference>
<dbReference type="EMBL" id="KN838910">
    <property type="protein sequence ID" value="KIJ92424.1"/>
    <property type="molecule type" value="Genomic_DNA"/>
</dbReference>
<organism evidence="1 2">
    <name type="scientific">Laccaria amethystina LaAM-08-1</name>
    <dbReference type="NCBI Taxonomy" id="1095629"/>
    <lineage>
        <taxon>Eukaryota</taxon>
        <taxon>Fungi</taxon>
        <taxon>Dikarya</taxon>
        <taxon>Basidiomycota</taxon>
        <taxon>Agaricomycotina</taxon>
        <taxon>Agaricomycetes</taxon>
        <taxon>Agaricomycetidae</taxon>
        <taxon>Agaricales</taxon>
        <taxon>Agaricineae</taxon>
        <taxon>Hydnangiaceae</taxon>
        <taxon>Laccaria</taxon>
    </lineage>
</organism>
<dbReference type="AlphaFoldDB" id="A0A0C9WI69"/>
<evidence type="ECO:0000313" key="1">
    <source>
        <dbReference type="EMBL" id="KIJ92424.1"/>
    </source>
</evidence>
<dbReference type="HOGENOM" id="CLU_2455086_0_0_1"/>
<reference evidence="2" key="2">
    <citation type="submission" date="2015-01" db="EMBL/GenBank/DDBJ databases">
        <title>Evolutionary Origins and Diversification of the Mycorrhizal Mutualists.</title>
        <authorList>
            <consortium name="DOE Joint Genome Institute"/>
            <consortium name="Mycorrhizal Genomics Consortium"/>
            <person name="Kohler A."/>
            <person name="Kuo A."/>
            <person name="Nagy L.G."/>
            <person name="Floudas D."/>
            <person name="Copeland A."/>
            <person name="Barry K.W."/>
            <person name="Cichocki N."/>
            <person name="Veneault-Fourrey C."/>
            <person name="LaButti K."/>
            <person name="Lindquist E.A."/>
            <person name="Lipzen A."/>
            <person name="Lundell T."/>
            <person name="Morin E."/>
            <person name="Murat C."/>
            <person name="Riley R."/>
            <person name="Ohm R."/>
            <person name="Sun H."/>
            <person name="Tunlid A."/>
            <person name="Henrissat B."/>
            <person name="Grigoriev I.V."/>
            <person name="Hibbett D.S."/>
            <person name="Martin F."/>
        </authorList>
    </citation>
    <scope>NUCLEOTIDE SEQUENCE [LARGE SCALE GENOMIC DNA]</scope>
    <source>
        <strain evidence="2">LaAM-08-1</strain>
    </source>
</reference>
<gene>
    <name evidence="1" type="ORF">K443DRAFT_435766</name>
</gene>
<protein>
    <submittedName>
        <fullName evidence="1">Uncharacterized protein</fullName>
    </submittedName>
</protein>